<dbReference type="InterPro" id="IPR012349">
    <property type="entry name" value="Split_barrel_FMN-bd"/>
</dbReference>
<keyword evidence="4" id="KW-1185">Reference proteome</keyword>
<name>A0A2S9Q277_9ACTN</name>
<dbReference type="SUPFAM" id="SSF50475">
    <property type="entry name" value="FMN-binding split barrel"/>
    <property type="match status" value="1"/>
</dbReference>
<reference evidence="3 4" key="1">
    <citation type="submission" date="2018-03" db="EMBL/GenBank/DDBJ databases">
        <title>Novel Streptomyces sp. from soil.</title>
        <authorList>
            <person name="Tan G.Y.A."/>
            <person name="Lee Z.Y."/>
        </authorList>
    </citation>
    <scope>NUCLEOTIDE SEQUENCE [LARGE SCALE GENOMIC DNA]</scope>
    <source>
        <strain evidence="3 4">ST5x</strain>
    </source>
</reference>
<proteinExistence type="predicted"/>
<dbReference type="OrthoDB" id="7062584at2"/>
<organism evidence="3 4">
    <name type="scientific">Streptomyces solincola</name>
    <dbReference type="NCBI Taxonomy" id="2100817"/>
    <lineage>
        <taxon>Bacteria</taxon>
        <taxon>Bacillati</taxon>
        <taxon>Actinomycetota</taxon>
        <taxon>Actinomycetes</taxon>
        <taxon>Kitasatosporales</taxon>
        <taxon>Streptomycetaceae</taxon>
        <taxon>Streptomyces</taxon>
    </lineage>
</organism>
<gene>
    <name evidence="3" type="ORF">C6N75_02450</name>
</gene>
<protein>
    <submittedName>
        <fullName evidence="3">DNA-binding protein</fullName>
    </submittedName>
</protein>
<keyword evidence="3" id="KW-0238">DNA-binding</keyword>
<dbReference type="AlphaFoldDB" id="A0A2S9Q277"/>
<dbReference type="InterPro" id="IPR024747">
    <property type="entry name" value="Pyridox_Oxase-rel"/>
</dbReference>
<dbReference type="PROSITE" id="PS50943">
    <property type="entry name" value="HTH_CROC1"/>
    <property type="match status" value="1"/>
</dbReference>
<dbReference type="Proteomes" id="UP000239322">
    <property type="component" value="Unassembled WGS sequence"/>
</dbReference>
<dbReference type="CDD" id="cd00093">
    <property type="entry name" value="HTH_XRE"/>
    <property type="match status" value="1"/>
</dbReference>
<evidence type="ECO:0000313" key="3">
    <source>
        <dbReference type="EMBL" id="PRH80771.1"/>
    </source>
</evidence>
<dbReference type="SUPFAM" id="SSF47413">
    <property type="entry name" value="lambda repressor-like DNA-binding domains"/>
    <property type="match status" value="1"/>
</dbReference>
<dbReference type="Gene3D" id="2.30.110.10">
    <property type="entry name" value="Electron Transport, Fmn-binding Protein, Chain A"/>
    <property type="match status" value="1"/>
</dbReference>
<dbReference type="SMART" id="SM00530">
    <property type="entry name" value="HTH_XRE"/>
    <property type="match status" value="1"/>
</dbReference>
<evidence type="ECO:0000259" key="2">
    <source>
        <dbReference type="PROSITE" id="PS50943"/>
    </source>
</evidence>
<dbReference type="Gene3D" id="1.10.260.40">
    <property type="entry name" value="lambda repressor-like DNA-binding domains"/>
    <property type="match status" value="1"/>
</dbReference>
<sequence length="232" mass="24291">MTSRRQPRVVSADEPGVHRSDIGRRAAARRAALGLTPEDVALRTGSAPGYIRYVEEGPSTPGAGFLLRLAGALETDLDELTGLHSDLPAGVGRAAGRSELVVLDEQECWALVGHHGVGRVALAAGASYAPEILPVNYTVVQGEVAYRTASDAAPAAAAGRAAGFEVDRIDEAFSRGWSVLMTGTARSVTEPGEARALGDRAYSAPWAGGGRELWIVLTPQRVTGRRIVTPDG</sequence>
<evidence type="ECO:0000256" key="1">
    <source>
        <dbReference type="SAM" id="MobiDB-lite"/>
    </source>
</evidence>
<dbReference type="Pfam" id="PF12900">
    <property type="entry name" value="Pyridox_ox_2"/>
    <property type="match status" value="1"/>
</dbReference>
<evidence type="ECO:0000313" key="4">
    <source>
        <dbReference type="Proteomes" id="UP000239322"/>
    </source>
</evidence>
<accession>A0A2S9Q277</accession>
<feature type="region of interest" description="Disordered" evidence="1">
    <location>
        <begin position="1"/>
        <end position="20"/>
    </location>
</feature>
<feature type="domain" description="HTH cro/C1-type" evidence="2">
    <location>
        <begin position="28"/>
        <end position="80"/>
    </location>
</feature>
<dbReference type="EMBL" id="PVLV01000034">
    <property type="protein sequence ID" value="PRH80771.1"/>
    <property type="molecule type" value="Genomic_DNA"/>
</dbReference>
<comment type="caution">
    <text evidence="3">The sequence shown here is derived from an EMBL/GenBank/DDBJ whole genome shotgun (WGS) entry which is preliminary data.</text>
</comment>
<dbReference type="RefSeq" id="WP_105867169.1">
    <property type="nucleotide sequence ID" value="NZ_PVLV01000034.1"/>
</dbReference>
<dbReference type="InterPro" id="IPR001387">
    <property type="entry name" value="Cro/C1-type_HTH"/>
</dbReference>
<dbReference type="GO" id="GO:0003677">
    <property type="term" value="F:DNA binding"/>
    <property type="evidence" value="ECO:0007669"/>
    <property type="project" value="UniProtKB-KW"/>
</dbReference>
<dbReference type="Pfam" id="PF01381">
    <property type="entry name" value="HTH_3"/>
    <property type="match status" value="1"/>
</dbReference>
<dbReference type="InterPro" id="IPR010982">
    <property type="entry name" value="Lambda_DNA-bd_dom_sf"/>
</dbReference>